<evidence type="ECO:0000256" key="5">
    <source>
        <dbReference type="RuleBase" id="RU004004"/>
    </source>
</evidence>
<dbReference type="Gene3D" id="3.30.1370.120">
    <property type="match status" value="1"/>
</dbReference>
<dbReference type="Pfam" id="PF03958">
    <property type="entry name" value="Secretin_N"/>
    <property type="match status" value="1"/>
</dbReference>
<evidence type="ECO:0000256" key="3">
    <source>
        <dbReference type="ARBA" id="ARBA00023136"/>
    </source>
</evidence>
<dbReference type="PANTHER" id="PTHR30604:SF1">
    <property type="entry name" value="DNA UTILIZATION PROTEIN HOFQ"/>
    <property type="match status" value="1"/>
</dbReference>
<feature type="transmembrane region" description="Helical" evidence="6">
    <location>
        <begin position="54"/>
        <end position="73"/>
    </location>
</feature>
<dbReference type="InterPro" id="IPR004846">
    <property type="entry name" value="T2SS/T3SS_dom"/>
</dbReference>
<comment type="subcellular location">
    <subcellularLocation>
        <location evidence="5">Cell outer membrane</location>
    </subcellularLocation>
    <subcellularLocation>
        <location evidence="1">Membrane</location>
    </subcellularLocation>
</comment>
<proteinExistence type="inferred from homology"/>
<comment type="caution">
    <text evidence="9">The sequence shown here is derived from an EMBL/GenBank/DDBJ whole genome shotgun (WGS) entry which is preliminary data.</text>
</comment>
<feature type="domain" description="NolW-like" evidence="8">
    <location>
        <begin position="178"/>
        <end position="238"/>
    </location>
</feature>
<dbReference type="PANTHER" id="PTHR30604">
    <property type="entry name" value="PROTEIN TRANSPORT PROTEIN HOFQ"/>
    <property type="match status" value="1"/>
</dbReference>
<keyword evidence="5" id="KW-0813">Transport</keyword>
<dbReference type="Pfam" id="PF00263">
    <property type="entry name" value="Secretin"/>
    <property type="match status" value="1"/>
</dbReference>
<dbReference type="RefSeq" id="WP_006706558.1">
    <property type="nucleotide sequence ID" value="NZ_AGCA01000223.1"/>
</dbReference>
<dbReference type="Gene3D" id="3.30.1370.130">
    <property type="match status" value="1"/>
</dbReference>
<evidence type="ECO:0000256" key="1">
    <source>
        <dbReference type="ARBA" id="ARBA00004370"/>
    </source>
</evidence>
<feature type="domain" description="Type II/III secretion system secretin-like" evidence="7">
    <location>
        <begin position="310"/>
        <end position="469"/>
    </location>
</feature>
<keyword evidence="10" id="KW-1185">Reference proteome</keyword>
<keyword evidence="6" id="KW-0812">Transmembrane</keyword>
<keyword evidence="2" id="KW-0732">Signal</keyword>
<dbReference type="InterPro" id="IPR001775">
    <property type="entry name" value="GspD/PilQ"/>
</dbReference>
<dbReference type="PRINTS" id="PR01032">
    <property type="entry name" value="PHAGEIV"/>
</dbReference>
<dbReference type="Proteomes" id="UP000004116">
    <property type="component" value="Unassembled WGS sequence"/>
</dbReference>
<dbReference type="PRINTS" id="PR00811">
    <property type="entry name" value="BCTERIALGSPD"/>
</dbReference>
<dbReference type="NCBIfam" id="NF010083">
    <property type="entry name" value="PRK13568.1"/>
    <property type="match status" value="1"/>
</dbReference>
<organism evidence="9 10">
    <name type="scientific">Candidatus Regiella insecticola 5.15</name>
    <dbReference type="NCBI Taxonomy" id="1005043"/>
    <lineage>
        <taxon>Bacteria</taxon>
        <taxon>Pseudomonadati</taxon>
        <taxon>Pseudomonadota</taxon>
        <taxon>Gammaproteobacteria</taxon>
        <taxon>Enterobacterales</taxon>
        <taxon>Enterobacteriaceae</taxon>
        <taxon>aphid secondary symbionts</taxon>
        <taxon>Candidatus Regiella</taxon>
    </lineage>
</organism>
<dbReference type="GO" id="GO:0009306">
    <property type="term" value="P:protein secretion"/>
    <property type="evidence" value="ECO:0007669"/>
    <property type="project" value="InterPro"/>
</dbReference>
<dbReference type="InterPro" id="IPR038591">
    <property type="entry name" value="NolW-like_sf"/>
</dbReference>
<sequence>MMIRDYINMLGYCHQRLDIMACKVQLTQYKKINKNYQPHLIAAFLPKENCTKNLIYFFFGLLLFVTNNVICLAEQKNNLINMEFQDTPVSLVLQALADYKQLNLITTTEVKGNLNLRLIEVPWTQALTIIVRMAKLKVEREGNVMMVFSEREITDKEQQSAKIRDEQKIHHPKLENLILTLQHANAEELAENLSTSHGSLISDKGSIIADKRTNSLLIRDIPESLKTLKTWLKEMDFPLQKVHLAAHIVTISSQDLHELGVRWGFKNEEGMNPLRLNNFNVNIPLQNPALVAGFQVARINSRLLDLELSALEQEKQVDIIASPRLITSHQQTASVKQGTDIPYPVASGTKGATTVEFKEAVLGMEVTPKILRNGLITLKLKISQNMPGMAMKRGEEETFAIDKQEIKTQITVKQGETIILGGIFQQKNNQRAYKVPGLANIPLLGRFFKQDTNQKDRRELVIFITPKLIYTQ</sequence>
<dbReference type="PATRIC" id="fig|1005043.3.peg.781"/>
<evidence type="ECO:0000259" key="7">
    <source>
        <dbReference type="Pfam" id="PF00263"/>
    </source>
</evidence>
<comment type="similarity">
    <text evidence="4">Belongs to the bacterial secretin family.</text>
</comment>
<protein>
    <submittedName>
        <fullName evidence="9">Type II secretory pathway, component HofQ</fullName>
    </submittedName>
</protein>
<dbReference type="EMBL" id="AGCA01000223">
    <property type="protein sequence ID" value="EGY29159.1"/>
    <property type="molecule type" value="Genomic_DNA"/>
</dbReference>
<keyword evidence="3 6" id="KW-0472">Membrane</keyword>
<evidence type="ECO:0000256" key="6">
    <source>
        <dbReference type="SAM" id="Phobius"/>
    </source>
</evidence>
<keyword evidence="6" id="KW-1133">Transmembrane helix</keyword>
<evidence type="ECO:0000256" key="4">
    <source>
        <dbReference type="RuleBase" id="RU004003"/>
    </source>
</evidence>
<reference evidence="9 10" key="1">
    <citation type="journal article" date="2012" name="Genome Res.">
        <title>Genomic basis of endosymbiont-conferred protection against an insect parasitoid.</title>
        <authorList>
            <person name="Hansen A.K."/>
            <person name="Vorburger C."/>
            <person name="Moran N.A."/>
        </authorList>
    </citation>
    <scope>NUCLEOTIDE SEQUENCE [LARGE SCALE GENOMIC DNA]</scope>
    <source>
        <strain evidence="10">R5.15</strain>
    </source>
</reference>
<dbReference type="InterPro" id="IPR005644">
    <property type="entry name" value="NolW-like"/>
</dbReference>
<evidence type="ECO:0000313" key="9">
    <source>
        <dbReference type="EMBL" id="EGY29159.1"/>
    </source>
</evidence>
<dbReference type="InterPro" id="IPR051808">
    <property type="entry name" value="Type_IV_pilus_biogenesis"/>
</dbReference>
<gene>
    <name evidence="9" type="ORF">Rin_00008790</name>
</gene>
<evidence type="ECO:0000313" key="10">
    <source>
        <dbReference type="Proteomes" id="UP000004116"/>
    </source>
</evidence>
<dbReference type="AlphaFoldDB" id="G2GYL8"/>
<name>G2GYL8_9ENTR</name>
<dbReference type="GO" id="GO:0009279">
    <property type="term" value="C:cell outer membrane"/>
    <property type="evidence" value="ECO:0007669"/>
    <property type="project" value="UniProtKB-SubCell"/>
</dbReference>
<evidence type="ECO:0000259" key="8">
    <source>
        <dbReference type="Pfam" id="PF03958"/>
    </source>
</evidence>
<accession>G2GYL8</accession>
<evidence type="ECO:0000256" key="2">
    <source>
        <dbReference type="ARBA" id="ARBA00022729"/>
    </source>
</evidence>